<dbReference type="Gene3D" id="1.10.1270.10">
    <property type="entry name" value="TrpR-like"/>
    <property type="match status" value="1"/>
</dbReference>
<dbReference type="InterPro" id="IPR000831">
    <property type="entry name" value="Trp_repress"/>
</dbReference>
<proteinExistence type="predicted"/>
<reference evidence="1 2" key="1">
    <citation type="journal article" date="2015" name="Nature">
        <title>rRNA introns, odd ribosomes, and small enigmatic genomes across a large radiation of phyla.</title>
        <authorList>
            <person name="Brown C.T."/>
            <person name="Hug L.A."/>
            <person name="Thomas B.C."/>
            <person name="Sharon I."/>
            <person name="Castelle C.J."/>
            <person name="Singh A."/>
            <person name="Wilkins M.J."/>
            <person name="Williams K.H."/>
            <person name="Banfield J.F."/>
        </authorList>
    </citation>
    <scope>NUCLEOTIDE SEQUENCE [LARGE SCALE GENOMIC DNA]</scope>
</reference>
<evidence type="ECO:0000313" key="1">
    <source>
        <dbReference type="EMBL" id="KKR51385.1"/>
    </source>
</evidence>
<accession>A0A0G0TWB2</accession>
<dbReference type="PANTHER" id="PTHR40080">
    <property type="entry name" value="LMO1763 PROTEIN"/>
    <property type="match status" value="1"/>
</dbReference>
<sequence length="145" mass="16811">MTKVSRKLLNKKIEGQIFDNLWESLSQLKNKKDIEIFLADLLTPTERIMAAKRLAIAVLLLKNMDYGRIKETVKVSNETISKVSTTVKYNHGYQLAVNKIIKTEAGRKFWADIEDIIWRLGNPSKTLLPEHEIKPIRKRYSNTLE</sequence>
<dbReference type="EMBL" id="LBYI01000001">
    <property type="protein sequence ID" value="KKR51385.1"/>
    <property type="molecule type" value="Genomic_DNA"/>
</dbReference>
<evidence type="ECO:0008006" key="3">
    <source>
        <dbReference type="Google" id="ProtNLM"/>
    </source>
</evidence>
<dbReference type="GO" id="GO:0003700">
    <property type="term" value="F:DNA-binding transcription factor activity"/>
    <property type="evidence" value="ECO:0007669"/>
    <property type="project" value="InterPro"/>
</dbReference>
<gene>
    <name evidence="1" type="ORF">UT84_C0001G0070</name>
</gene>
<name>A0A0G0TWB2_9BACT</name>
<dbReference type="PANTHER" id="PTHR40080:SF1">
    <property type="entry name" value="TRPR-LIKE PROTEIN YERC_YECD"/>
    <property type="match status" value="1"/>
</dbReference>
<dbReference type="InterPro" id="IPR013368">
    <property type="entry name" value="YecD_YerC"/>
</dbReference>
<dbReference type="Proteomes" id="UP000034531">
    <property type="component" value="Unassembled WGS sequence"/>
</dbReference>
<comment type="caution">
    <text evidence="1">The sequence shown here is derived from an EMBL/GenBank/DDBJ whole genome shotgun (WGS) entry which is preliminary data.</text>
</comment>
<dbReference type="SUPFAM" id="SSF48295">
    <property type="entry name" value="TrpR-like"/>
    <property type="match status" value="1"/>
</dbReference>
<dbReference type="GO" id="GO:0043565">
    <property type="term" value="F:sequence-specific DNA binding"/>
    <property type="evidence" value="ECO:0007669"/>
    <property type="project" value="InterPro"/>
</dbReference>
<dbReference type="AlphaFoldDB" id="A0A0G0TWB2"/>
<organism evidence="1 2">
    <name type="scientific">Candidatus Curtissbacteria bacterium GW2011_GWA1_40_16</name>
    <dbReference type="NCBI Taxonomy" id="1618405"/>
    <lineage>
        <taxon>Bacteria</taxon>
        <taxon>Candidatus Curtissiibacteriota</taxon>
    </lineage>
</organism>
<dbReference type="InterPro" id="IPR010921">
    <property type="entry name" value="Trp_repressor/repl_initiator"/>
</dbReference>
<dbReference type="InterPro" id="IPR038116">
    <property type="entry name" value="TrpR-like_sf"/>
</dbReference>
<protein>
    <recommendedName>
        <fullName evidence="3">TrpR like protein, YerC/YecD</fullName>
    </recommendedName>
</protein>
<evidence type="ECO:0000313" key="2">
    <source>
        <dbReference type="Proteomes" id="UP000034531"/>
    </source>
</evidence>
<dbReference type="Pfam" id="PF01371">
    <property type="entry name" value="Trp_repressor"/>
    <property type="match status" value="1"/>
</dbReference>